<proteinExistence type="inferred from homology"/>
<dbReference type="Pfam" id="PF00697">
    <property type="entry name" value="PRAI"/>
    <property type="match status" value="2"/>
</dbReference>
<name>A0A918JUV8_9FLAO</name>
<dbReference type="EMBL" id="BMWS01000014">
    <property type="protein sequence ID" value="GGX20708.1"/>
    <property type="molecule type" value="Genomic_DNA"/>
</dbReference>
<dbReference type="EC" id="5.3.1.24" evidence="3 9"/>
<keyword evidence="7 9" id="KW-0057">Aromatic amino acid biosynthesis</keyword>
<dbReference type="GO" id="GO:0000162">
    <property type="term" value="P:L-tryptophan biosynthetic process"/>
    <property type="evidence" value="ECO:0007669"/>
    <property type="project" value="UniProtKB-UniRule"/>
</dbReference>
<protein>
    <recommendedName>
        <fullName evidence="4 9">N-(5'-phosphoribosyl)anthranilate isomerase</fullName>
        <shortName evidence="9">PRAI</shortName>
        <ecNumber evidence="3 9">5.3.1.24</ecNumber>
    </recommendedName>
</protein>
<feature type="domain" description="N-(5'phosphoribosyl) anthranilate isomerase (PRAI)" evidence="10">
    <location>
        <begin position="9"/>
        <end position="94"/>
    </location>
</feature>
<evidence type="ECO:0000256" key="8">
    <source>
        <dbReference type="ARBA" id="ARBA00023235"/>
    </source>
</evidence>
<keyword evidence="12" id="KW-1185">Reference proteome</keyword>
<evidence type="ECO:0000256" key="6">
    <source>
        <dbReference type="ARBA" id="ARBA00022822"/>
    </source>
</evidence>
<evidence type="ECO:0000256" key="2">
    <source>
        <dbReference type="ARBA" id="ARBA00004664"/>
    </source>
</evidence>
<evidence type="ECO:0000256" key="4">
    <source>
        <dbReference type="ARBA" id="ARBA00022272"/>
    </source>
</evidence>
<sequence length="233" mass="26746">MKNKEVKIKICGMKFPENIQEVTLLQPDYLGFIFYEKSPRNFEGKILAIPSTIKKTGVFVDTSIDFILQKVKQYDFQAIQLHGNESAAYCQDLKDTLISDDRPHRFLKPVRSSEDDKIKIWKVFSIKDTFDFDVLKPYEGIVDCFLFDTKGKEKGGNGYTFDWSVLKNYSSSTPFILSGGIGLEETDSILSFLKGPESNYLYAIDVNSRFEIEPGLKNIEKLKEFKNLLSVDR</sequence>
<dbReference type="AlphaFoldDB" id="A0A918JUV8"/>
<dbReference type="Proteomes" id="UP000601108">
    <property type="component" value="Unassembled WGS sequence"/>
</dbReference>
<dbReference type="InterPro" id="IPR001240">
    <property type="entry name" value="PRAI_dom"/>
</dbReference>
<dbReference type="Gene3D" id="3.20.20.70">
    <property type="entry name" value="Aldolase class I"/>
    <property type="match status" value="1"/>
</dbReference>
<dbReference type="InterPro" id="IPR044643">
    <property type="entry name" value="TrpF_fam"/>
</dbReference>
<evidence type="ECO:0000256" key="3">
    <source>
        <dbReference type="ARBA" id="ARBA00012572"/>
    </source>
</evidence>
<comment type="similarity">
    <text evidence="9">Belongs to the TrpF family.</text>
</comment>
<reference evidence="11 12" key="1">
    <citation type="journal article" date="2014" name="Int. J. Syst. Evol. Microbiol.">
        <title>Complete genome sequence of Corynebacterium casei LMG S-19264T (=DSM 44701T), isolated from a smear-ripened cheese.</title>
        <authorList>
            <consortium name="US DOE Joint Genome Institute (JGI-PGF)"/>
            <person name="Walter F."/>
            <person name="Albersmeier A."/>
            <person name="Kalinowski J."/>
            <person name="Ruckert C."/>
        </authorList>
    </citation>
    <scope>NUCLEOTIDE SEQUENCE [LARGE SCALE GENOMIC DNA]</scope>
    <source>
        <strain evidence="11 12">KCTC 12285</strain>
    </source>
</reference>
<dbReference type="PANTHER" id="PTHR42894">
    <property type="entry name" value="N-(5'-PHOSPHORIBOSYL)ANTHRANILATE ISOMERASE"/>
    <property type="match status" value="1"/>
</dbReference>
<gene>
    <name evidence="9 11" type="primary">trpF</name>
    <name evidence="11" type="ORF">GCM10007384_22590</name>
</gene>
<dbReference type="InterPro" id="IPR011060">
    <property type="entry name" value="RibuloseP-bd_barrel"/>
</dbReference>
<dbReference type="InterPro" id="IPR013785">
    <property type="entry name" value="Aldolase_TIM"/>
</dbReference>
<comment type="caution">
    <text evidence="11">The sequence shown here is derived from an EMBL/GenBank/DDBJ whole genome shotgun (WGS) entry which is preliminary data.</text>
</comment>
<evidence type="ECO:0000256" key="9">
    <source>
        <dbReference type="HAMAP-Rule" id="MF_00135"/>
    </source>
</evidence>
<dbReference type="SUPFAM" id="SSF51366">
    <property type="entry name" value="Ribulose-phoshate binding barrel"/>
    <property type="match status" value="1"/>
</dbReference>
<dbReference type="PANTHER" id="PTHR42894:SF1">
    <property type="entry name" value="N-(5'-PHOSPHORIBOSYL)ANTHRANILATE ISOMERASE"/>
    <property type="match status" value="1"/>
</dbReference>
<evidence type="ECO:0000259" key="10">
    <source>
        <dbReference type="Pfam" id="PF00697"/>
    </source>
</evidence>
<keyword evidence="5 9" id="KW-0028">Amino-acid biosynthesis</keyword>
<accession>A0A918JUV8</accession>
<evidence type="ECO:0000256" key="1">
    <source>
        <dbReference type="ARBA" id="ARBA00001164"/>
    </source>
</evidence>
<feature type="domain" description="N-(5'phosphoribosyl) anthranilate isomerase (PRAI)" evidence="10">
    <location>
        <begin position="116"/>
        <end position="225"/>
    </location>
</feature>
<evidence type="ECO:0000313" key="11">
    <source>
        <dbReference type="EMBL" id="GGX20708.1"/>
    </source>
</evidence>
<evidence type="ECO:0000256" key="7">
    <source>
        <dbReference type="ARBA" id="ARBA00023141"/>
    </source>
</evidence>
<dbReference type="HAMAP" id="MF_00135">
    <property type="entry name" value="PRAI"/>
    <property type="match status" value="1"/>
</dbReference>
<comment type="catalytic activity">
    <reaction evidence="1 9">
        <text>N-(5-phospho-beta-D-ribosyl)anthranilate = 1-(2-carboxyphenylamino)-1-deoxy-D-ribulose 5-phosphate</text>
        <dbReference type="Rhea" id="RHEA:21540"/>
        <dbReference type="ChEBI" id="CHEBI:18277"/>
        <dbReference type="ChEBI" id="CHEBI:58613"/>
        <dbReference type="EC" id="5.3.1.24"/>
    </reaction>
</comment>
<dbReference type="CDD" id="cd00405">
    <property type="entry name" value="PRAI"/>
    <property type="match status" value="1"/>
</dbReference>
<evidence type="ECO:0000256" key="5">
    <source>
        <dbReference type="ARBA" id="ARBA00022605"/>
    </source>
</evidence>
<keyword evidence="6 9" id="KW-0822">Tryptophan biosynthesis</keyword>
<comment type="pathway">
    <text evidence="2 9">Amino-acid biosynthesis; L-tryptophan biosynthesis; L-tryptophan from chorismate: step 3/5.</text>
</comment>
<dbReference type="GO" id="GO:0004640">
    <property type="term" value="F:phosphoribosylanthranilate isomerase activity"/>
    <property type="evidence" value="ECO:0007669"/>
    <property type="project" value="UniProtKB-UniRule"/>
</dbReference>
<keyword evidence="8 9" id="KW-0413">Isomerase</keyword>
<evidence type="ECO:0000313" key="12">
    <source>
        <dbReference type="Proteomes" id="UP000601108"/>
    </source>
</evidence>
<organism evidence="11 12">
    <name type="scientific">Aquimarina muelleri</name>
    <dbReference type="NCBI Taxonomy" id="279356"/>
    <lineage>
        <taxon>Bacteria</taxon>
        <taxon>Pseudomonadati</taxon>
        <taxon>Bacteroidota</taxon>
        <taxon>Flavobacteriia</taxon>
        <taxon>Flavobacteriales</taxon>
        <taxon>Flavobacteriaceae</taxon>
        <taxon>Aquimarina</taxon>
    </lineage>
</organism>